<dbReference type="Gene3D" id="3.40.50.620">
    <property type="entry name" value="HUPs"/>
    <property type="match status" value="1"/>
</dbReference>
<dbReference type="GO" id="GO:0000309">
    <property type="term" value="F:nicotinamide-nucleotide adenylyltransferase activity"/>
    <property type="evidence" value="ECO:0007669"/>
    <property type="project" value="TreeGrafter"/>
</dbReference>
<protein>
    <recommendedName>
        <fullName evidence="2">Cytidyltransferase-like domain-containing protein</fullName>
    </recommendedName>
</protein>
<feature type="domain" description="Cytidyltransferase-like" evidence="2">
    <location>
        <begin position="175"/>
        <end position="369"/>
    </location>
</feature>
<dbReference type="GO" id="GO:0009435">
    <property type="term" value="P:NAD+ biosynthetic process"/>
    <property type="evidence" value="ECO:0007669"/>
    <property type="project" value="TreeGrafter"/>
</dbReference>
<dbReference type="Pfam" id="PF01467">
    <property type="entry name" value="CTP_transf_like"/>
    <property type="match status" value="1"/>
</dbReference>
<proteinExistence type="predicted"/>
<dbReference type="EMBL" id="CAJNYD010004976">
    <property type="protein sequence ID" value="CAF3653792.1"/>
    <property type="molecule type" value="Genomic_DNA"/>
</dbReference>
<organism evidence="3 4">
    <name type="scientific">Rotaria socialis</name>
    <dbReference type="NCBI Taxonomy" id="392032"/>
    <lineage>
        <taxon>Eukaryota</taxon>
        <taxon>Metazoa</taxon>
        <taxon>Spiralia</taxon>
        <taxon>Gnathifera</taxon>
        <taxon>Rotifera</taxon>
        <taxon>Eurotatoria</taxon>
        <taxon>Bdelloidea</taxon>
        <taxon>Philodinida</taxon>
        <taxon>Philodinidae</taxon>
        <taxon>Rotaria</taxon>
    </lineage>
</organism>
<accession>A0A818RMZ2</accession>
<feature type="region of interest" description="Disordered" evidence="1">
    <location>
        <begin position="79"/>
        <end position="117"/>
    </location>
</feature>
<feature type="compositionally biased region" description="Polar residues" evidence="1">
    <location>
        <begin position="98"/>
        <end position="117"/>
    </location>
</feature>
<sequence>MNQETFRIVTDMNRKNETPSHNAGARFIKAVRQMGFRNKCLVFTGDEIRAKQILQSELRSKEQEYVLVSEETSDLRSFVNFDQKPTHAQRTDAENSSKSKAFQTSTYPKPSDNSYKSTNTTAEVYHGASGGKYHQSYINKNTGIMHNHLNTDVDILVQNCKKKNMTNDRYNCVLLTTGSFNPIHPLHFQNLVRVKKYFESEHQPRWNVLAGYLSPTHDSYVHGKLGELDWIPAKDRCRLCEGAIEHEGPELSSWLRVSRGESEWADGFVDFGPVTENLRDFLNNTLVDEEHVLRYPLCVVYVCGLDHFNKCSYVENMTKQPNMSCAVVYRTGYEEQRITRSIQSSDVIYIPLSKERGKLTDVSSTQIRQHFQNPSASKANIKANIYPIVDEYMRKKYRRK</sequence>
<evidence type="ECO:0000256" key="1">
    <source>
        <dbReference type="SAM" id="MobiDB-lite"/>
    </source>
</evidence>
<gene>
    <name evidence="3" type="ORF">LUA448_LOCUS33124</name>
</gene>
<dbReference type="PANTHER" id="PTHR12039:SF0">
    <property type="entry name" value="NICOTINAMIDE-NUCLEOTIDE ADENYLYLTRANSFERASE"/>
    <property type="match status" value="1"/>
</dbReference>
<comment type="caution">
    <text evidence="3">The sequence shown here is derived from an EMBL/GenBank/DDBJ whole genome shotgun (WGS) entry which is preliminary data.</text>
</comment>
<dbReference type="GO" id="GO:0004515">
    <property type="term" value="F:nicotinate-nucleotide adenylyltransferase activity"/>
    <property type="evidence" value="ECO:0007669"/>
    <property type="project" value="TreeGrafter"/>
</dbReference>
<evidence type="ECO:0000259" key="2">
    <source>
        <dbReference type="Pfam" id="PF01467"/>
    </source>
</evidence>
<dbReference type="InterPro" id="IPR014729">
    <property type="entry name" value="Rossmann-like_a/b/a_fold"/>
</dbReference>
<dbReference type="InterPro" id="IPR051182">
    <property type="entry name" value="Euk_NMN_adenylyltrnsfrase"/>
</dbReference>
<dbReference type="PANTHER" id="PTHR12039">
    <property type="entry name" value="NICOTINAMIDE MONONUCLEOTIDE ADENYLYLTRANSFERASE"/>
    <property type="match status" value="1"/>
</dbReference>
<evidence type="ECO:0000313" key="3">
    <source>
        <dbReference type="EMBL" id="CAF3653792.1"/>
    </source>
</evidence>
<name>A0A818RMZ2_9BILA</name>
<dbReference type="SUPFAM" id="SSF52374">
    <property type="entry name" value="Nucleotidylyl transferase"/>
    <property type="match status" value="1"/>
</dbReference>
<reference evidence="3" key="1">
    <citation type="submission" date="2021-02" db="EMBL/GenBank/DDBJ databases">
        <authorList>
            <person name="Nowell W R."/>
        </authorList>
    </citation>
    <scope>NUCLEOTIDE SEQUENCE</scope>
</reference>
<dbReference type="InterPro" id="IPR004821">
    <property type="entry name" value="Cyt_trans-like"/>
</dbReference>
<dbReference type="AlphaFoldDB" id="A0A818RMZ2"/>
<dbReference type="Proteomes" id="UP000663833">
    <property type="component" value="Unassembled WGS sequence"/>
</dbReference>
<evidence type="ECO:0000313" key="4">
    <source>
        <dbReference type="Proteomes" id="UP000663833"/>
    </source>
</evidence>